<dbReference type="InterPro" id="IPR046867">
    <property type="entry name" value="AldOxase/xan_DH_MoCoBD2"/>
</dbReference>
<sequence>MSTRPDQTSRRNFLKAAGLTGAAFALGFPTTDALAGPVLNLSALPETVELTPYILIEKSGRITIMNPRPEIGQGTFQSVPALIAEELEVSLDNVTIRQTGGENKFGDTWSQAVGGSGSIRGGYMQLRKVGASAREMLGQAASQQWNVAIDECLAENATIIHKPTGRKLTYGQLAEVAAKLPVPKEPTLKDPKNFILLGKSAPRPDVPMKVSGQAQFGIDAKVAGMVYASIERCPVIGAKLISFDASPALKIKGVRQVVKVERIMGKNRFDGVAVVADNYWAALQGRKALKVQWDYQGLDKLNTTDYENNLRTLAKTDGLVGHSKGDFDKAFADSPVQLEALYETPIVSHSTMEPMNALAHYKPDGTVEVWLSSQGGDLARDELSKVLGISKDNVTVHILFNGGGFGRRITQDFATEAALLSKTIGKPVKVVWTREDDTVLGPFRPMTFSAMRGALSASGEPVALQHKVISPSIDATMDAKYDKTKADGTMLEGTSEQKYEIPNLTTRYVYAESQIPLTYWRSVTSSTLAFSHECFLDEMAHKAGKDPMDFRLAMLTKESDTKRLLTKLRAVSNWDKPLPKGWGRGVAQWEFFAGLAGQVVEVSKQTDGSVKVEKVYCVIDLGTVVNPDNVKAQIEGSVAMAITAATKDGITFENGRAKQSNFDSNRMLRINEMPVVEVHILAEGGPTIKGVGEPGLPPLAPALANAVFAATGKRIRRLPFDLANV</sequence>
<dbReference type="InterPro" id="IPR008274">
    <property type="entry name" value="AldOxase/xan_DH_MoCoBD1"/>
</dbReference>
<evidence type="ECO:0000259" key="1">
    <source>
        <dbReference type="SMART" id="SM01008"/>
    </source>
</evidence>
<evidence type="ECO:0000313" key="3">
    <source>
        <dbReference type="Proteomes" id="UP000502756"/>
    </source>
</evidence>
<dbReference type="Gene3D" id="3.30.365.10">
    <property type="entry name" value="Aldehyde oxidase/xanthine dehydrogenase, molybdopterin binding domain"/>
    <property type="match status" value="4"/>
</dbReference>
<dbReference type="SUPFAM" id="SSF56003">
    <property type="entry name" value="Molybdenum cofactor-binding domain"/>
    <property type="match status" value="2"/>
</dbReference>
<dbReference type="SMART" id="SM01008">
    <property type="entry name" value="Ald_Xan_dh_C"/>
    <property type="match status" value="1"/>
</dbReference>
<proteinExistence type="predicted"/>
<dbReference type="InterPro" id="IPR037165">
    <property type="entry name" value="AldOxase/xan_DH_Mopterin-bd_sf"/>
</dbReference>
<accession>A0A6M5YDN1</accession>
<name>A0A6M5YDN1_9BACT</name>
<protein>
    <submittedName>
        <fullName evidence="2">Xanthine dehydrogenase family protein molybdopterin-binding subunit</fullName>
    </submittedName>
</protein>
<feature type="domain" description="Aldehyde oxidase/xanthine dehydrogenase a/b hammerhead" evidence="1">
    <location>
        <begin position="211"/>
        <end position="297"/>
    </location>
</feature>
<dbReference type="PIRSF" id="PIRSF036389">
    <property type="entry name" value="IOR_B"/>
    <property type="match status" value="1"/>
</dbReference>
<dbReference type="GO" id="GO:0016491">
    <property type="term" value="F:oxidoreductase activity"/>
    <property type="evidence" value="ECO:0007669"/>
    <property type="project" value="InterPro"/>
</dbReference>
<keyword evidence="3" id="KW-1185">Reference proteome</keyword>
<gene>
    <name evidence="2" type="ORF">HNV11_23480</name>
</gene>
<dbReference type="RefSeq" id="WP_171741978.1">
    <property type="nucleotide sequence ID" value="NZ_CP053435.1"/>
</dbReference>
<dbReference type="PANTHER" id="PTHR47495">
    <property type="entry name" value="ALDEHYDE DEHYDROGENASE"/>
    <property type="match status" value="1"/>
</dbReference>
<evidence type="ECO:0000313" key="2">
    <source>
        <dbReference type="EMBL" id="QJW92127.1"/>
    </source>
</evidence>
<dbReference type="Proteomes" id="UP000502756">
    <property type="component" value="Chromosome"/>
</dbReference>
<dbReference type="Pfam" id="PF20256">
    <property type="entry name" value="MoCoBD_2"/>
    <property type="match status" value="2"/>
</dbReference>
<organism evidence="2 3">
    <name type="scientific">Spirosoma taeanense</name>
    <dbReference type="NCBI Taxonomy" id="2735870"/>
    <lineage>
        <taxon>Bacteria</taxon>
        <taxon>Pseudomonadati</taxon>
        <taxon>Bacteroidota</taxon>
        <taxon>Cytophagia</taxon>
        <taxon>Cytophagales</taxon>
        <taxon>Cytophagaceae</taxon>
        <taxon>Spirosoma</taxon>
    </lineage>
</organism>
<dbReference type="PROSITE" id="PS51318">
    <property type="entry name" value="TAT"/>
    <property type="match status" value="1"/>
</dbReference>
<dbReference type="InterPro" id="IPR000674">
    <property type="entry name" value="Ald_Oxase/Xan_DH_a/b"/>
</dbReference>
<dbReference type="AlphaFoldDB" id="A0A6M5YDN1"/>
<dbReference type="InterPro" id="IPR052516">
    <property type="entry name" value="N-heterocyclic_Hydroxylase"/>
</dbReference>
<dbReference type="Gene3D" id="3.90.1170.50">
    <property type="entry name" value="Aldehyde oxidase/xanthine dehydrogenase, a/b hammerhead"/>
    <property type="match status" value="1"/>
</dbReference>
<reference evidence="2 3" key="1">
    <citation type="submission" date="2020-05" db="EMBL/GenBank/DDBJ databases">
        <title>Genome sequencing of Spirosoma sp. TS118.</title>
        <authorList>
            <person name="Lee J.-H."/>
            <person name="Jeong S."/>
            <person name="Zhao L."/>
            <person name="Jung J.-H."/>
            <person name="Kim M.-K."/>
            <person name="Lim S."/>
        </authorList>
    </citation>
    <scope>NUCLEOTIDE SEQUENCE [LARGE SCALE GENOMIC DNA]</scope>
    <source>
        <strain evidence="2 3">TS118</strain>
    </source>
</reference>
<dbReference type="InterPro" id="IPR006311">
    <property type="entry name" value="TAT_signal"/>
</dbReference>
<dbReference type="EMBL" id="CP053435">
    <property type="protein sequence ID" value="QJW92127.1"/>
    <property type="molecule type" value="Genomic_DNA"/>
</dbReference>
<dbReference type="Pfam" id="PF02738">
    <property type="entry name" value="MoCoBD_1"/>
    <property type="match status" value="1"/>
</dbReference>
<dbReference type="KEGG" id="stae:HNV11_23480"/>
<dbReference type="InterPro" id="IPR019546">
    <property type="entry name" value="TAT_signal_bac_arc"/>
</dbReference>
<dbReference type="NCBIfam" id="TIGR01409">
    <property type="entry name" value="TAT_signal_seq"/>
    <property type="match status" value="1"/>
</dbReference>
<dbReference type="PANTHER" id="PTHR47495:SF2">
    <property type="entry name" value="ALDEHYDE DEHYDROGENASE"/>
    <property type="match status" value="1"/>
</dbReference>
<dbReference type="InterPro" id="IPR012368">
    <property type="entry name" value="OxRdtase_Mopterin-bd_su_IorB"/>
</dbReference>